<keyword evidence="8 11" id="KW-0472">Membrane</keyword>
<feature type="transmembrane region" description="Helical" evidence="11">
    <location>
        <begin position="104"/>
        <end position="129"/>
    </location>
</feature>
<keyword evidence="2 11" id="KW-0813">Transport</keyword>
<dbReference type="OrthoDB" id="428525at2759"/>
<keyword evidence="6 11" id="KW-0406">Ion transport</keyword>
<feature type="transmembrane region" description="Helical" evidence="11">
    <location>
        <begin position="343"/>
        <end position="368"/>
    </location>
</feature>
<dbReference type="GO" id="GO:0005765">
    <property type="term" value="C:lysosomal membrane"/>
    <property type="evidence" value="ECO:0007669"/>
    <property type="project" value="TreeGrafter"/>
</dbReference>
<evidence type="ECO:0000313" key="15">
    <source>
        <dbReference type="Proteomes" id="UP000749559"/>
    </source>
</evidence>
<protein>
    <recommendedName>
        <fullName evidence="11">Chloride channel protein</fullName>
    </recommendedName>
</protein>
<keyword evidence="9 11" id="KW-0868">Chloride</keyword>
<dbReference type="InterPro" id="IPR014743">
    <property type="entry name" value="Cl-channel_core"/>
</dbReference>
<dbReference type="PRINTS" id="PR00762">
    <property type="entry name" value="CLCHANNEL"/>
</dbReference>
<evidence type="ECO:0000256" key="3">
    <source>
        <dbReference type="ARBA" id="ARBA00022692"/>
    </source>
</evidence>
<evidence type="ECO:0000256" key="2">
    <source>
        <dbReference type="ARBA" id="ARBA00022448"/>
    </source>
</evidence>
<accession>A0A8S4NU93</accession>
<feature type="transmembrane region" description="Helical" evidence="11">
    <location>
        <begin position="464"/>
        <end position="491"/>
    </location>
</feature>
<dbReference type="Pfam" id="PF00654">
    <property type="entry name" value="Voltage_CLC"/>
    <property type="match status" value="1"/>
</dbReference>
<evidence type="ECO:0000256" key="5">
    <source>
        <dbReference type="ARBA" id="ARBA00022989"/>
    </source>
</evidence>
<dbReference type="Pfam" id="PF00571">
    <property type="entry name" value="CBS"/>
    <property type="match status" value="1"/>
</dbReference>
<dbReference type="Gene3D" id="1.10.3080.10">
    <property type="entry name" value="Clc chloride channel"/>
    <property type="match status" value="1"/>
</dbReference>
<reference evidence="14" key="1">
    <citation type="submission" date="2022-03" db="EMBL/GenBank/DDBJ databases">
        <authorList>
            <person name="Martin C."/>
        </authorList>
    </citation>
    <scope>NUCLEOTIDE SEQUENCE</scope>
</reference>
<feature type="transmembrane region" description="Helical" evidence="11">
    <location>
        <begin position="265"/>
        <end position="289"/>
    </location>
</feature>
<keyword evidence="7 10" id="KW-0129">CBS domain</keyword>
<dbReference type="AlphaFoldDB" id="A0A8S4NU93"/>
<dbReference type="PANTHER" id="PTHR11689:SF136">
    <property type="entry name" value="H(+)_CL(-) EXCHANGE TRANSPORTER 7"/>
    <property type="match status" value="1"/>
</dbReference>
<dbReference type="CDD" id="cd04591">
    <property type="entry name" value="CBS_pair_voltage-gated_CLC_euk_bac"/>
    <property type="match status" value="1"/>
</dbReference>
<feature type="domain" description="CBS" evidence="13">
    <location>
        <begin position="606"/>
        <end position="679"/>
    </location>
</feature>
<dbReference type="SUPFAM" id="SSF54631">
    <property type="entry name" value="CBS-domain pair"/>
    <property type="match status" value="1"/>
</dbReference>
<proteinExistence type="inferred from homology"/>
<feature type="transmembrane region" description="Helical" evidence="11">
    <location>
        <begin position="389"/>
        <end position="409"/>
    </location>
</feature>
<dbReference type="GO" id="GO:0005254">
    <property type="term" value="F:chloride channel activity"/>
    <property type="evidence" value="ECO:0007669"/>
    <property type="project" value="UniProtKB-UniRule"/>
</dbReference>
<dbReference type="InterPro" id="IPR001807">
    <property type="entry name" value="ClC"/>
</dbReference>
<feature type="transmembrane region" description="Helical" evidence="11">
    <location>
        <begin position="301"/>
        <end position="323"/>
    </location>
</feature>
<dbReference type="SMART" id="SM00116">
    <property type="entry name" value="CBS"/>
    <property type="match status" value="2"/>
</dbReference>
<dbReference type="Proteomes" id="UP000749559">
    <property type="component" value="Unassembled WGS sequence"/>
</dbReference>
<comment type="caution">
    <text evidence="11">Lacks conserved residue(s) required for the propagation of feature annotation.</text>
</comment>
<gene>
    <name evidence="14" type="ORF">OFUS_LOCUS10669</name>
</gene>
<feature type="domain" description="CBS" evidence="13">
    <location>
        <begin position="713"/>
        <end position="771"/>
    </location>
</feature>
<evidence type="ECO:0000259" key="13">
    <source>
        <dbReference type="PROSITE" id="PS51371"/>
    </source>
</evidence>
<evidence type="ECO:0000256" key="7">
    <source>
        <dbReference type="ARBA" id="ARBA00023122"/>
    </source>
</evidence>
<keyword evidence="3 11" id="KW-0812">Transmembrane</keyword>
<evidence type="ECO:0000256" key="9">
    <source>
        <dbReference type="ARBA" id="ARBA00023214"/>
    </source>
</evidence>
<evidence type="ECO:0000256" key="10">
    <source>
        <dbReference type="PROSITE-ProRule" id="PRU00703"/>
    </source>
</evidence>
<feature type="transmembrane region" description="Helical" evidence="11">
    <location>
        <begin position="537"/>
        <end position="564"/>
    </location>
</feature>
<evidence type="ECO:0000256" key="12">
    <source>
        <dbReference type="SAM" id="MobiDB-lite"/>
    </source>
</evidence>
<dbReference type="PROSITE" id="PS51371">
    <property type="entry name" value="CBS"/>
    <property type="match status" value="2"/>
</dbReference>
<keyword evidence="15" id="KW-1185">Reference proteome</keyword>
<evidence type="ECO:0000256" key="1">
    <source>
        <dbReference type="ARBA" id="ARBA00004141"/>
    </source>
</evidence>
<comment type="caution">
    <text evidence="14">The sequence shown here is derived from an EMBL/GenBank/DDBJ whole genome shotgun (WGS) entry which is preliminary data.</text>
</comment>
<keyword evidence="4" id="KW-0677">Repeat</keyword>
<feature type="transmembrane region" description="Helical" evidence="11">
    <location>
        <begin position="195"/>
        <end position="220"/>
    </location>
</feature>
<evidence type="ECO:0000256" key="4">
    <source>
        <dbReference type="ARBA" id="ARBA00022737"/>
    </source>
</evidence>
<dbReference type="PANTHER" id="PTHR11689">
    <property type="entry name" value="CHLORIDE CHANNEL PROTEIN CLC FAMILY MEMBER"/>
    <property type="match status" value="1"/>
</dbReference>
<comment type="similarity">
    <text evidence="11">Belongs to the chloride channel (TC 2.A.49) family.</text>
</comment>
<feature type="transmembrane region" description="Helical" evidence="11">
    <location>
        <begin position="149"/>
        <end position="174"/>
    </location>
</feature>
<keyword evidence="5 11" id="KW-1133">Transmembrane helix</keyword>
<dbReference type="Gene3D" id="3.10.580.10">
    <property type="entry name" value="CBS-domain"/>
    <property type="match status" value="1"/>
</dbReference>
<comment type="subcellular location">
    <subcellularLocation>
        <location evidence="1 11">Membrane</location>
        <topology evidence="1 11">Multi-pass membrane protein</topology>
    </subcellularLocation>
</comment>
<feature type="region of interest" description="Disordered" evidence="12">
    <location>
        <begin position="1"/>
        <end position="59"/>
    </location>
</feature>
<organism evidence="14 15">
    <name type="scientific">Owenia fusiformis</name>
    <name type="common">Polychaete worm</name>
    <dbReference type="NCBI Taxonomy" id="6347"/>
    <lineage>
        <taxon>Eukaryota</taxon>
        <taxon>Metazoa</taxon>
        <taxon>Spiralia</taxon>
        <taxon>Lophotrochozoa</taxon>
        <taxon>Annelida</taxon>
        <taxon>Polychaeta</taxon>
        <taxon>Sedentaria</taxon>
        <taxon>Canalipalpata</taxon>
        <taxon>Sabellida</taxon>
        <taxon>Oweniida</taxon>
        <taxon>Oweniidae</taxon>
        <taxon>Owenia</taxon>
    </lineage>
</organism>
<evidence type="ECO:0000256" key="8">
    <source>
        <dbReference type="ARBA" id="ARBA00023136"/>
    </source>
</evidence>
<dbReference type="EMBL" id="CAIIXF020000005">
    <property type="protein sequence ID" value="CAH1784480.1"/>
    <property type="molecule type" value="Genomic_DNA"/>
</dbReference>
<name>A0A8S4NU93_OWEFU</name>
<sequence>MATDSDNVFKGPVPGIKSKFSTEESLDANKNPFQTTLSPARSYPGPQGHEDGEKHKSHPLRRLSSKFESFDFEVAENTHFLKHNEGVAEKEQAKHLKRESMARYLVSILTGIGTAIIALAIKFSIHYLADIKFGLIGDLMTKCSHTGCTYLPLLAFVGVNLILTFIGSWMVTYIEPAAMGSGIPQIKCYLNGVRIPGLVSLKALIVKATGVILSVLGGLACGKEGPMIHSGAAVAAGISQGRSLVLKRDFKIFRYFRSDTEKRDFVAAGAAAGVSAAFGAPIGGVLFSLEEGASFLYQTLTWRMVAASVTATLTINIVVSLVHGHPENLSEPGLISFGQFSDIYYLSVELPLFLMQGLIGGIFGAVYVHLNYKLTVFRRAYITEKWMKLLEACIVAVISALMHFMFVWASNDCTDITPHGAHVMTVQGFCPDGKHSSMATIFMKAPEGSLIGMLHNDIKYYEPLGLLIAMVFYFLLATWTYGISVSSGLFIPSLLIGAMWGRLYGIGVSYFVPSAAAHIGKYALIGAACNLSGAVRMTISLTVIVIECTGDITFGMPMLLCMMLSKYSADFFNKGIYDTHIELMGVPLLEWEPPELCATVKAREVMNAPVVVLKPLETVGRILDVLKEEPHMGFPVVASYDPENARQGNTFGRLQGLMTRSQLILLLHERVYKDNKRDLDISFEDIEAKLRNVKGIDIPDNDRELMIDLRSYMNPTPFSVSTNVSLPRMFKLFRGLGLRHLIVVNDKNEVEGIVTRKDLAKYRAHGELGKIKLHHLEVVQ</sequence>
<evidence type="ECO:0000256" key="6">
    <source>
        <dbReference type="ARBA" id="ARBA00023065"/>
    </source>
</evidence>
<dbReference type="InterPro" id="IPR000644">
    <property type="entry name" value="CBS_dom"/>
</dbReference>
<evidence type="ECO:0000313" key="14">
    <source>
        <dbReference type="EMBL" id="CAH1784480.1"/>
    </source>
</evidence>
<dbReference type="SUPFAM" id="SSF81340">
    <property type="entry name" value="Clc chloride channel"/>
    <property type="match status" value="1"/>
</dbReference>
<dbReference type="InterPro" id="IPR051280">
    <property type="entry name" value="Cl-channel/antiporter"/>
</dbReference>
<dbReference type="InterPro" id="IPR046342">
    <property type="entry name" value="CBS_dom_sf"/>
</dbReference>
<evidence type="ECO:0000256" key="11">
    <source>
        <dbReference type="RuleBase" id="RU361221"/>
    </source>
</evidence>